<feature type="region of interest" description="Disordered" evidence="1">
    <location>
        <begin position="306"/>
        <end position="335"/>
    </location>
</feature>
<sequence length="335" mass="39277">MLNQKQLETFKESEKQIQSEIEYYIFQDLENVLCLLGQLEQTITTLEDQDDKSYLPIATNKAILSANISNGIHYDQYYSHNKKHSTFLTKCKERAKKIFNGALEAKNGIKNTNPKIKKICDFYLENLNAENGFKQLPLETVTRKGEFNQKVLEKVIWGTQTVDNQLKEVQNLTYQAPTLEQILIKMNEKKKICEEQLIKNFNLVQKEQTTTDDIVVKKDSQVIQGSVISNNQVDTKINEDEKNNENNIKQKILNEQKLTKKKKNNNNYLIQRKYRRSRNRYTHINRKFIPKANTLKQTFLNQQIKKKDKKQELTLSNQNNLEANPETDQTKNTIK</sequence>
<organism evidence="2 3">
    <name type="scientific">Paramecium sonneborni</name>
    <dbReference type="NCBI Taxonomy" id="65129"/>
    <lineage>
        <taxon>Eukaryota</taxon>
        <taxon>Sar</taxon>
        <taxon>Alveolata</taxon>
        <taxon>Ciliophora</taxon>
        <taxon>Intramacronucleata</taxon>
        <taxon>Oligohymenophorea</taxon>
        <taxon>Peniculida</taxon>
        <taxon>Parameciidae</taxon>
        <taxon>Paramecium</taxon>
    </lineage>
</organism>
<reference evidence="2" key="1">
    <citation type="submission" date="2021-01" db="EMBL/GenBank/DDBJ databases">
        <authorList>
            <consortium name="Genoscope - CEA"/>
            <person name="William W."/>
        </authorList>
    </citation>
    <scope>NUCLEOTIDE SEQUENCE</scope>
</reference>
<protein>
    <submittedName>
        <fullName evidence="2">Uncharacterized protein</fullName>
    </submittedName>
</protein>
<accession>A0A8S1R3T6</accession>
<evidence type="ECO:0000256" key="1">
    <source>
        <dbReference type="SAM" id="MobiDB-lite"/>
    </source>
</evidence>
<proteinExistence type="predicted"/>
<dbReference type="AlphaFoldDB" id="A0A8S1R3T6"/>
<evidence type="ECO:0000313" key="3">
    <source>
        <dbReference type="Proteomes" id="UP000692954"/>
    </source>
</evidence>
<evidence type="ECO:0000313" key="2">
    <source>
        <dbReference type="EMBL" id="CAD8122329.1"/>
    </source>
</evidence>
<dbReference type="OrthoDB" id="10488839at2759"/>
<keyword evidence="3" id="KW-1185">Reference proteome</keyword>
<comment type="caution">
    <text evidence="2">The sequence shown here is derived from an EMBL/GenBank/DDBJ whole genome shotgun (WGS) entry which is preliminary data.</text>
</comment>
<dbReference type="EMBL" id="CAJJDN010000137">
    <property type="protein sequence ID" value="CAD8122329.1"/>
    <property type="molecule type" value="Genomic_DNA"/>
</dbReference>
<feature type="compositionally biased region" description="Polar residues" evidence="1">
    <location>
        <begin position="313"/>
        <end position="335"/>
    </location>
</feature>
<name>A0A8S1R3T6_9CILI</name>
<dbReference type="Proteomes" id="UP000692954">
    <property type="component" value="Unassembled WGS sequence"/>
</dbReference>
<gene>
    <name evidence="2" type="ORF">PSON_ATCC_30995.1.T1370151</name>
</gene>